<dbReference type="EMBL" id="CAADRP010002085">
    <property type="protein sequence ID" value="VFU60874.1"/>
    <property type="molecule type" value="Genomic_DNA"/>
</dbReference>
<reference evidence="5" key="1">
    <citation type="submission" date="2019-03" db="EMBL/GenBank/DDBJ databases">
        <authorList>
            <person name="Mank J."/>
            <person name="Almeida P."/>
        </authorList>
    </citation>
    <scope>NUCLEOTIDE SEQUENCE</scope>
    <source>
        <strain evidence="5">78183</strain>
    </source>
</reference>
<keyword evidence="1 3" id="KW-0853">WD repeat</keyword>
<evidence type="ECO:0000256" key="4">
    <source>
        <dbReference type="SAM" id="MobiDB-lite"/>
    </source>
</evidence>
<feature type="repeat" description="WD" evidence="3">
    <location>
        <begin position="237"/>
        <end position="267"/>
    </location>
</feature>
<proteinExistence type="predicted"/>
<accession>A0A6N2NHJ2</accession>
<dbReference type="SMART" id="SM00320">
    <property type="entry name" value="WD40"/>
    <property type="match status" value="7"/>
</dbReference>
<dbReference type="PANTHER" id="PTHR22844">
    <property type="entry name" value="F-BOX AND WD40 DOMAIN PROTEIN"/>
    <property type="match status" value="1"/>
</dbReference>
<name>A0A6N2NHJ2_SALVM</name>
<evidence type="ECO:0000256" key="3">
    <source>
        <dbReference type="PROSITE-ProRule" id="PRU00221"/>
    </source>
</evidence>
<feature type="region of interest" description="Disordered" evidence="4">
    <location>
        <begin position="1"/>
        <end position="79"/>
    </location>
</feature>
<dbReference type="Pfam" id="PF00400">
    <property type="entry name" value="WD40"/>
    <property type="match status" value="4"/>
</dbReference>
<feature type="repeat" description="WD" evidence="3">
    <location>
        <begin position="195"/>
        <end position="236"/>
    </location>
</feature>
<evidence type="ECO:0000256" key="2">
    <source>
        <dbReference type="ARBA" id="ARBA00022737"/>
    </source>
</evidence>
<dbReference type="PROSITE" id="PS50294">
    <property type="entry name" value="WD_REPEATS_REGION"/>
    <property type="match status" value="2"/>
</dbReference>
<dbReference type="PANTHER" id="PTHR22844:SF342">
    <property type="entry name" value="AND WD40 DOMAIN PROTEIN, PUTATIVE-RELATED"/>
    <property type="match status" value="1"/>
</dbReference>
<dbReference type="AlphaFoldDB" id="A0A6N2NHJ2"/>
<dbReference type="Gene3D" id="2.130.10.10">
    <property type="entry name" value="YVTN repeat-like/Quinoprotein amine dehydrogenase"/>
    <property type="match status" value="2"/>
</dbReference>
<dbReference type="InterPro" id="IPR020472">
    <property type="entry name" value="WD40_PAC1"/>
</dbReference>
<protein>
    <submittedName>
        <fullName evidence="5">Uncharacterized protein</fullName>
    </submittedName>
</protein>
<dbReference type="PROSITE" id="PS50082">
    <property type="entry name" value="WD_REPEATS_2"/>
    <property type="match status" value="3"/>
</dbReference>
<dbReference type="InterPro" id="IPR015943">
    <property type="entry name" value="WD40/YVTN_repeat-like_dom_sf"/>
</dbReference>
<organism evidence="5">
    <name type="scientific">Salix viminalis</name>
    <name type="common">Common osier</name>
    <name type="synonym">Basket willow</name>
    <dbReference type="NCBI Taxonomy" id="40686"/>
    <lineage>
        <taxon>Eukaryota</taxon>
        <taxon>Viridiplantae</taxon>
        <taxon>Streptophyta</taxon>
        <taxon>Embryophyta</taxon>
        <taxon>Tracheophyta</taxon>
        <taxon>Spermatophyta</taxon>
        <taxon>Magnoliopsida</taxon>
        <taxon>eudicotyledons</taxon>
        <taxon>Gunneridae</taxon>
        <taxon>Pentapetalae</taxon>
        <taxon>rosids</taxon>
        <taxon>fabids</taxon>
        <taxon>Malpighiales</taxon>
        <taxon>Salicaceae</taxon>
        <taxon>Saliceae</taxon>
        <taxon>Salix</taxon>
    </lineage>
</organism>
<keyword evidence="2" id="KW-0677">Repeat</keyword>
<evidence type="ECO:0000313" key="5">
    <source>
        <dbReference type="EMBL" id="VFU60874.1"/>
    </source>
</evidence>
<feature type="repeat" description="WD" evidence="3">
    <location>
        <begin position="330"/>
        <end position="359"/>
    </location>
</feature>
<dbReference type="InterPro" id="IPR045182">
    <property type="entry name" value="JINGUBANG-like"/>
</dbReference>
<dbReference type="InterPro" id="IPR036322">
    <property type="entry name" value="WD40_repeat_dom_sf"/>
</dbReference>
<dbReference type="PRINTS" id="PR00320">
    <property type="entry name" value="GPROTEINBRPT"/>
</dbReference>
<dbReference type="SUPFAM" id="SSF50978">
    <property type="entry name" value="WD40 repeat-like"/>
    <property type="match status" value="1"/>
</dbReference>
<evidence type="ECO:0000256" key="1">
    <source>
        <dbReference type="ARBA" id="ARBA00022574"/>
    </source>
</evidence>
<sequence>MASLDSPNSPPNPSFAIRETAAHKFQRSISTEEAPSFSHFHYSPPPRRSTHSSIHTSPIFSSPPRRDSRSPADNPVTTTDPSAYTYRCLSSVLKRDGHILSIAMSSNIIYSGSSTNIIRLWKLPEFSECGQLKTRARMVVALQASHDRVYAAYADGKIRIWRRTWDGAFKHIRLATIPSSGCHVRSLIARKHTMQIKHVEPITSLAINISDDIIYSASLDKTVKVWGISDLKCIETIQAHLESVNAIVVADDGILYTASDDASIRVWRRNFCSGEWPHSLTVTLPSKHSPVRTLTLTSDNGVLYGGCSDGYIHYWLKERFPVQLQYGGELQGHTHAIMCMANVSKYVISGSADSTSRVWARDSDGQHTCLAVLVGHRGPIRCVTAFLGRLDDEDGCTICTGSLDGVLKLWRVTRTSKESGSLSQNASDYFDLN</sequence>
<gene>
    <name evidence="5" type="ORF">SVIM_LOCUS452738</name>
</gene>
<dbReference type="InterPro" id="IPR001680">
    <property type="entry name" value="WD40_rpt"/>
</dbReference>